<organism evidence="1 2">
    <name type="scientific">Arthrobacter humicola</name>
    <dbReference type="NCBI Taxonomy" id="409291"/>
    <lineage>
        <taxon>Bacteria</taxon>
        <taxon>Bacillati</taxon>
        <taxon>Actinomycetota</taxon>
        <taxon>Actinomycetes</taxon>
        <taxon>Micrococcales</taxon>
        <taxon>Micrococcaceae</taxon>
        <taxon>Arthrobacter</taxon>
    </lineage>
</organism>
<dbReference type="EMBL" id="BAAAQB010000026">
    <property type="protein sequence ID" value="GAA2134663.1"/>
    <property type="molecule type" value="Genomic_DNA"/>
</dbReference>
<evidence type="ECO:0000313" key="1">
    <source>
        <dbReference type="EMBL" id="GAA2134663.1"/>
    </source>
</evidence>
<sequence length="98" mass="10245">MADHGERPEAFSLFTSRWGVLTDGDGGKLPFLDQPALFGLLAGSGAGDLLEEGKSVFDGPPERVAEQLAVPSVQAWAREWFSSAGLAAPVDFDGPCPG</sequence>
<evidence type="ECO:0000313" key="2">
    <source>
        <dbReference type="Proteomes" id="UP001500102"/>
    </source>
</evidence>
<reference evidence="1 2" key="1">
    <citation type="journal article" date="2019" name="Int. J. Syst. Evol. Microbiol.">
        <title>The Global Catalogue of Microorganisms (GCM) 10K type strain sequencing project: providing services to taxonomists for standard genome sequencing and annotation.</title>
        <authorList>
            <consortium name="The Broad Institute Genomics Platform"/>
            <consortium name="The Broad Institute Genome Sequencing Center for Infectious Disease"/>
            <person name="Wu L."/>
            <person name="Ma J."/>
        </authorList>
    </citation>
    <scope>NUCLEOTIDE SEQUENCE [LARGE SCALE GENOMIC DNA]</scope>
    <source>
        <strain evidence="1 2">JCM 15921</strain>
    </source>
</reference>
<accession>A0ABN2Z001</accession>
<comment type="caution">
    <text evidence="1">The sequence shown here is derived from an EMBL/GenBank/DDBJ whole genome shotgun (WGS) entry which is preliminary data.</text>
</comment>
<dbReference type="Proteomes" id="UP001500102">
    <property type="component" value="Unassembled WGS sequence"/>
</dbReference>
<proteinExistence type="predicted"/>
<protein>
    <submittedName>
        <fullName evidence="1">Uncharacterized protein</fullName>
    </submittedName>
</protein>
<name>A0ABN2Z001_9MICC</name>
<gene>
    <name evidence="1" type="ORF">GCM10009825_18460</name>
</gene>
<keyword evidence="2" id="KW-1185">Reference proteome</keyword>